<dbReference type="Proteomes" id="UP000886520">
    <property type="component" value="Chromosome 24"/>
</dbReference>
<dbReference type="EMBL" id="JABFUD020000024">
    <property type="protein sequence ID" value="KAI5060054.1"/>
    <property type="molecule type" value="Genomic_DNA"/>
</dbReference>
<organism evidence="8 9">
    <name type="scientific">Adiantum capillus-veneris</name>
    <name type="common">Maidenhair fern</name>
    <dbReference type="NCBI Taxonomy" id="13818"/>
    <lineage>
        <taxon>Eukaryota</taxon>
        <taxon>Viridiplantae</taxon>
        <taxon>Streptophyta</taxon>
        <taxon>Embryophyta</taxon>
        <taxon>Tracheophyta</taxon>
        <taxon>Polypodiopsida</taxon>
        <taxon>Polypodiidae</taxon>
        <taxon>Polypodiales</taxon>
        <taxon>Pteridineae</taxon>
        <taxon>Pteridaceae</taxon>
        <taxon>Vittarioideae</taxon>
        <taxon>Adiantum</taxon>
    </lineage>
</organism>
<dbReference type="PROSITE" id="PS50920">
    <property type="entry name" value="SOLCAR"/>
    <property type="match status" value="2"/>
</dbReference>
<evidence type="ECO:0000313" key="8">
    <source>
        <dbReference type="EMBL" id="KAI5060054.1"/>
    </source>
</evidence>
<dbReference type="Gene3D" id="1.50.40.10">
    <property type="entry name" value="Mitochondrial carrier domain"/>
    <property type="match status" value="1"/>
</dbReference>
<evidence type="ECO:0000256" key="5">
    <source>
        <dbReference type="ARBA" id="ARBA00023136"/>
    </source>
</evidence>
<feature type="repeat" description="Solcar" evidence="6">
    <location>
        <begin position="1"/>
        <end position="37"/>
    </location>
</feature>
<keyword evidence="9" id="KW-1185">Reference proteome</keyword>
<evidence type="ECO:0000256" key="1">
    <source>
        <dbReference type="ARBA" id="ARBA00004141"/>
    </source>
</evidence>
<accession>A0A9D4Z3Q4</accession>
<evidence type="ECO:0000313" key="9">
    <source>
        <dbReference type="Proteomes" id="UP000886520"/>
    </source>
</evidence>
<name>A0A9D4Z3Q4_ADICA</name>
<proteinExistence type="inferred from homology"/>
<gene>
    <name evidence="8" type="ORF">GOP47_0024474</name>
</gene>
<dbReference type="AlphaFoldDB" id="A0A9D4Z3Q4"/>
<evidence type="ECO:0000256" key="6">
    <source>
        <dbReference type="PROSITE-ProRule" id="PRU00282"/>
    </source>
</evidence>
<evidence type="ECO:0000256" key="3">
    <source>
        <dbReference type="ARBA" id="ARBA00022692"/>
    </source>
</evidence>
<dbReference type="InterPro" id="IPR002067">
    <property type="entry name" value="MCP"/>
</dbReference>
<comment type="caution">
    <text evidence="8">The sequence shown here is derived from an EMBL/GenBank/DDBJ whole genome shotgun (WGS) entry which is preliminary data.</text>
</comment>
<evidence type="ECO:0000256" key="2">
    <source>
        <dbReference type="ARBA" id="ARBA00022448"/>
    </source>
</evidence>
<dbReference type="InterPro" id="IPR018108">
    <property type="entry name" value="MCP_transmembrane"/>
</dbReference>
<keyword evidence="3 6" id="KW-0812">Transmembrane</keyword>
<keyword evidence="5 6" id="KW-0472">Membrane</keyword>
<keyword evidence="4" id="KW-0677">Repeat</keyword>
<reference evidence="8" key="1">
    <citation type="submission" date="2021-01" db="EMBL/GenBank/DDBJ databases">
        <title>Adiantum capillus-veneris genome.</title>
        <authorList>
            <person name="Fang Y."/>
            <person name="Liao Q."/>
        </authorList>
    </citation>
    <scope>NUCLEOTIDE SEQUENCE</scope>
    <source>
        <strain evidence="8">H3</strain>
        <tissue evidence="8">Leaf</tissue>
    </source>
</reference>
<comment type="subcellular location">
    <subcellularLocation>
        <location evidence="1">Membrane</location>
        <topology evidence="1">Multi-pass membrane protein</topology>
    </subcellularLocation>
</comment>
<sequence>MKEEGPLAVYKGWLPSVIGVIPSVGLNFAVYESLKDWLVKRNIASKPKENVDLSILTKLGCGDAAGIVEPTVAYPLDVVRRRMHMMGWKDASSIITADGQMKTPVQYTGMIDAFWKTIQNEGFGALFKGVIPNSIKVVPSIALAFVTYEAMKDLLEVKFQISN</sequence>
<dbReference type="GO" id="GO:0055085">
    <property type="term" value="P:transmembrane transport"/>
    <property type="evidence" value="ECO:0007669"/>
    <property type="project" value="InterPro"/>
</dbReference>
<feature type="repeat" description="Solcar" evidence="6">
    <location>
        <begin position="53"/>
        <end position="154"/>
    </location>
</feature>
<evidence type="ECO:0000256" key="7">
    <source>
        <dbReference type="RuleBase" id="RU000488"/>
    </source>
</evidence>
<dbReference type="PRINTS" id="PR00926">
    <property type="entry name" value="MITOCARRIER"/>
</dbReference>
<dbReference type="SUPFAM" id="SSF103506">
    <property type="entry name" value="Mitochondrial carrier"/>
    <property type="match status" value="1"/>
</dbReference>
<dbReference type="InterPro" id="IPR023395">
    <property type="entry name" value="MCP_dom_sf"/>
</dbReference>
<dbReference type="Pfam" id="PF00153">
    <property type="entry name" value="Mito_carr"/>
    <property type="match status" value="2"/>
</dbReference>
<protein>
    <submittedName>
        <fullName evidence="8">Uncharacterized protein</fullName>
    </submittedName>
</protein>
<comment type="similarity">
    <text evidence="7">Belongs to the mitochondrial carrier (TC 2.A.29) family.</text>
</comment>
<dbReference type="OrthoDB" id="270584at2759"/>
<keyword evidence="2 7" id="KW-0813">Transport</keyword>
<dbReference type="PANTHER" id="PTHR24089">
    <property type="entry name" value="SOLUTE CARRIER FAMILY 25"/>
    <property type="match status" value="1"/>
</dbReference>
<dbReference type="GO" id="GO:0016020">
    <property type="term" value="C:membrane"/>
    <property type="evidence" value="ECO:0007669"/>
    <property type="project" value="UniProtKB-SubCell"/>
</dbReference>
<evidence type="ECO:0000256" key="4">
    <source>
        <dbReference type="ARBA" id="ARBA00022737"/>
    </source>
</evidence>